<gene>
    <name evidence="1" type="ORF">SAMN05421869_12835</name>
</gene>
<name>A0A1G9LK50_9ACTN</name>
<reference evidence="1 2" key="1">
    <citation type="submission" date="2016-10" db="EMBL/GenBank/DDBJ databases">
        <authorList>
            <person name="de Groot N.N."/>
        </authorList>
    </citation>
    <scope>NUCLEOTIDE SEQUENCE [LARGE SCALE GENOMIC DNA]</scope>
    <source>
        <strain evidence="1 2">CGMCC 4.6533</strain>
    </source>
</reference>
<evidence type="ECO:0000313" key="1">
    <source>
        <dbReference type="EMBL" id="SDL62187.1"/>
    </source>
</evidence>
<dbReference type="AlphaFoldDB" id="A0A1G9LK50"/>
<keyword evidence="2" id="KW-1185">Reference proteome</keyword>
<evidence type="ECO:0008006" key="3">
    <source>
        <dbReference type="Google" id="ProtNLM"/>
    </source>
</evidence>
<protein>
    <recommendedName>
        <fullName evidence="3">HEAT repeat-containing protein</fullName>
    </recommendedName>
</protein>
<evidence type="ECO:0000313" key="2">
    <source>
        <dbReference type="Proteomes" id="UP000199202"/>
    </source>
</evidence>
<dbReference type="Proteomes" id="UP000199202">
    <property type="component" value="Unassembled WGS sequence"/>
</dbReference>
<dbReference type="STRING" id="633440.SAMN05421869_12835"/>
<proteinExistence type="predicted"/>
<sequence>MPRPDRDTRVNAVQGVLDRIETGSVTSLVTLLHGLTDDDKRAVARHLPTHLNERRRAGFEAERRLWELAALYRLAGAACLSGAEQVASWLNRRELSGVEPKADAIQVMSVLANRPLEWRRDLAVRLVRRLRPAPTGSTWRRVESLRAWDLAAALVIETGVEPPENDAFVSGWVLRTVERQWMSNGTPVLADDRLLDHMLPRLFQAAGVADGLGWDPGLEGRQSIVGELVELARTGRVPRQALLEGCVSRFLAGGDAAETGPFVTLWRELKPEAAEIPVTEFVRVLPSASSPVVQLALEELRRAESAGALDTELFAEAVQALAYRPEKKNMAAAVKWIADAPPARGAAAVAALAPVFDVETPSLRERAVRVAVKLAPHTAELDREAIREAGTRLPTGLRERLAAAFGTVDEAEPDPVAAPALTPTPLPALARPIVSVAELAAELEQPLWPQEPARMERILSGLVELAHEDRDALVEGLQPWWQTNWRHPFEARNYVYGISSFDEDIGFLLSRCALAVVSPANSRELTALLHDDSSRWPNSEPALQRFVQQRFREVISLFERNETVPVLLATPTAPTGHVDAATLVARMERLKVTEPLEYDFLQALLRLPRRIDPELVVRAERLPSEAGRRLAACLRAGGLPDPVVTWELGAFDRPASYHQSLQEAHARLAPPEGVPGPLAELWTLAPKTGYPASSRNTVWWPPIMPSHREALAAHLLECLPSSGPVEAVTALAHNDGPAGIATASTIVIAMNHPTPAQRALAADATLTLAAYGELPAADLGRAVGHMVRGEQVKLNRIIGVLDEVTAAGAHAAVWTALAQAVPLLLPAPGEKPRPGLGELLKVAVRAAELAGARDEIPGLAELAARKGSSLLIHEARRLHEAISA</sequence>
<dbReference type="EMBL" id="FNDJ01000028">
    <property type="protein sequence ID" value="SDL62187.1"/>
    <property type="molecule type" value="Genomic_DNA"/>
</dbReference>
<accession>A0A1G9LK50</accession>
<organism evidence="1 2">
    <name type="scientific">Nonomuraea jiangxiensis</name>
    <dbReference type="NCBI Taxonomy" id="633440"/>
    <lineage>
        <taxon>Bacteria</taxon>
        <taxon>Bacillati</taxon>
        <taxon>Actinomycetota</taxon>
        <taxon>Actinomycetes</taxon>
        <taxon>Streptosporangiales</taxon>
        <taxon>Streptosporangiaceae</taxon>
        <taxon>Nonomuraea</taxon>
    </lineage>
</organism>